<dbReference type="AlphaFoldDB" id="A0A8H9NUG1"/>
<dbReference type="InterPro" id="IPR017696">
    <property type="entry name" value="Mo_hydrolase_YgfJ"/>
</dbReference>
<dbReference type="NCBIfam" id="TIGR03310">
    <property type="entry name" value="matur_MocA_YgfJ"/>
    <property type="match status" value="1"/>
</dbReference>
<dbReference type="Proteomes" id="UP000864563">
    <property type="component" value="Unassembled WGS sequence"/>
</dbReference>
<dbReference type="PANTHER" id="PTHR43777:SF1">
    <property type="entry name" value="MOLYBDENUM COFACTOR CYTIDYLYLTRANSFERASE"/>
    <property type="match status" value="1"/>
</dbReference>
<protein>
    <submittedName>
        <fullName evidence="3">Molybdenum cofactor cytidylyltransferase</fullName>
        <ecNumber evidence="3">2.7.7.76</ecNumber>
    </submittedName>
</protein>
<dbReference type="Gene3D" id="3.90.550.10">
    <property type="entry name" value="Spore Coat Polysaccharide Biosynthesis Protein SpsA, Chain A"/>
    <property type="match status" value="1"/>
</dbReference>
<sequence>MPVVDCIITAAGLSSRMGKWKMMLPWREGTILDASIKNALQFCNRVILVSGYRATELHNRYANQPNIIITHNPDYAQGLFTSIKVGATAVRSKYCFITHGDMPELNRDIFRKIWMLRNDNALIPCYHGQPGHPILLSKKCLLQAISQPDVSSMRQALLRGKHNIIEMNDVQITLDIDTPEDFINVQDRHKQITNL</sequence>
<dbReference type="PANTHER" id="PTHR43777">
    <property type="entry name" value="MOLYBDENUM COFACTOR CYTIDYLYLTRANSFERASE"/>
    <property type="match status" value="1"/>
</dbReference>
<evidence type="ECO:0000259" key="2">
    <source>
        <dbReference type="Pfam" id="PF12804"/>
    </source>
</evidence>
<keyword evidence="1" id="KW-0460">Magnesium</keyword>
<organism evidence="3">
    <name type="scientific">Citrobacter farmeri</name>
    <dbReference type="NCBI Taxonomy" id="67824"/>
    <lineage>
        <taxon>Bacteria</taxon>
        <taxon>Pseudomonadati</taxon>
        <taxon>Pseudomonadota</taxon>
        <taxon>Gammaproteobacteria</taxon>
        <taxon>Enterobacterales</taxon>
        <taxon>Enterobacteriaceae</taxon>
        <taxon>Citrobacter</taxon>
    </lineage>
</organism>
<dbReference type="EC" id="2.7.7.76" evidence="3"/>
<reference evidence="3" key="1">
    <citation type="journal article" date="2018" name="Genome Biol.">
        <title>SKESA: strategic k-mer extension for scrupulous assemblies.</title>
        <authorList>
            <person name="Souvorov A."/>
            <person name="Agarwala R."/>
            <person name="Lipman D.J."/>
        </authorList>
    </citation>
    <scope>NUCLEOTIDE SEQUENCE</scope>
    <source>
        <strain evidence="3">YDC697-2</strain>
    </source>
</reference>
<name>A0A8H9NUG1_9ENTR</name>
<feature type="domain" description="MobA-like NTP transferase" evidence="2">
    <location>
        <begin position="6"/>
        <end position="148"/>
    </location>
</feature>
<dbReference type="InterPro" id="IPR025877">
    <property type="entry name" value="MobA-like_NTP_Trfase"/>
</dbReference>
<dbReference type="CDD" id="cd04182">
    <property type="entry name" value="GT_2_like_f"/>
    <property type="match status" value="1"/>
</dbReference>
<evidence type="ECO:0000313" key="3">
    <source>
        <dbReference type="EMBL" id="HAT1585704.1"/>
    </source>
</evidence>
<dbReference type="GeneID" id="92971804"/>
<gene>
    <name evidence="3" type="primary">mocA</name>
    <name evidence="3" type="ORF">I8Y00_002040</name>
</gene>
<dbReference type="Pfam" id="PF12804">
    <property type="entry name" value="NTP_transf_3"/>
    <property type="match status" value="1"/>
</dbReference>
<reference evidence="3" key="2">
    <citation type="submission" date="2020-11" db="EMBL/GenBank/DDBJ databases">
        <authorList>
            <consortium name="NCBI Pathogen Detection Project"/>
        </authorList>
    </citation>
    <scope>NUCLEOTIDE SEQUENCE</scope>
    <source>
        <strain evidence="3">YDC697-2</strain>
    </source>
</reference>
<keyword evidence="3" id="KW-0808">Transferase</keyword>
<evidence type="ECO:0000256" key="1">
    <source>
        <dbReference type="ARBA" id="ARBA00022842"/>
    </source>
</evidence>
<comment type="caution">
    <text evidence="3">The sequence shown here is derived from an EMBL/GenBank/DDBJ whole genome shotgun (WGS) entry which is preliminary data.</text>
</comment>
<keyword evidence="3" id="KW-0548">Nucleotidyltransferase</keyword>
<dbReference type="KEGG" id="cfar:CI104_20940"/>
<dbReference type="SUPFAM" id="SSF53448">
    <property type="entry name" value="Nucleotide-diphospho-sugar transferases"/>
    <property type="match status" value="1"/>
</dbReference>
<dbReference type="GO" id="GO:0061602">
    <property type="term" value="F:molybdenum cofactor cytidylyltransferase activity"/>
    <property type="evidence" value="ECO:0007669"/>
    <property type="project" value="UniProtKB-EC"/>
</dbReference>
<dbReference type="OrthoDB" id="5298023at2"/>
<dbReference type="InterPro" id="IPR029044">
    <property type="entry name" value="Nucleotide-diphossugar_trans"/>
</dbReference>
<dbReference type="RefSeq" id="WP_042322161.1">
    <property type="nucleotide sequence ID" value="NZ_CABMNX010000001.1"/>
</dbReference>
<proteinExistence type="predicted"/>
<accession>A0A8H9NUG1</accession>
<dbReference type="EMBL" id="DACSDU010000007">
    <property type="protein sequence ID" value="HAT1585704.1"/>
    <property type="molecule type" value="Genomic_DNA"/>
</dbReference>